<feature type="compositionally biased region" description="Low complexity" evidence="1">
    <location>
        <begin position="71"/>
        <end position="80"/>
    </location>
</feature>
<evidence type="ECO:0000313" key="2">
    <source>
        <dbReference type="EMBL" id="KAH7512682.1"/>
    </source>
</evidence>
<evidence type="ECO:0000313" key="3">
    <source>
        <dbReference type="Proteomes" id="UP000813462"/>
    </source>
</evidence>
<reference evidence="2" key="1">
    <citation type="journal article" date="2021" name="Front. Plant Sci.">
        <title>Chromosome-Scale Genome Assembly for Chinese Sour Jujube and Insights Into Its Genome Evolution and Domestication Signature.</title>
        <authorList>
            <person name="Shen L.-Y."/>
            <person name="Luo H."/>
            <person name="Wang X.-L."/>
            <person name="Wang X.-M."/>
            <person name="Qiu X.-J."/>
            <person name="Liu H."/>
            <person name="Zhou S.-S."/>
            <person name="Jia K.-H."/>
            <person name="Nie S."/>
            <person name="Bao Y.-T."/>
            <person name="Zhang R.-G."/>
            <person name="Yun Q.-Z."/>
            <person name="Chai Y.-H."/>
            <person name="Lu J.-Y."/>
            <person name="Li Y."/>
            <person name="Zhao S.-W."/>
            <person name="Mao J.-F."/>
            <person name="Jia S.-G."/>
            <person name="Mao Y.-M."/>
        </authorList>
    </citation>
    <scope>NUCLEOTIDE SEQUENCE</scope>
    <source>
        <strain evidence="2">AT0</strain>
        <tissue evidence="2">Leaf</tissue>
    </source>
</reference>
<sequence>MASVGRFIGTMPLKITQQLQNSIPFSKPCNRRTTIITCSKPSRKDISKGPPGGQTNSIGPLREEIRDSFGSSKSRNNSNNIKGGVGGSPKKTSNSLS</sequence>
<protein>
    <submittedName>
        <fullName evidence="2">Uncharacterized protein</fullName>
    </submittedName>
</protein>
<dbReference type="EMBL" id="JAEACU010000012">
    <property type="protein sequence ID" value="KAH7512682.1"/>
    <property type="molecule type" value="Genomic_DNA"/>
</dbReference>
<organism evidence="2 3">
    <name type="scientific">Ziziphus jujuba var. spinosa</name>
    <dbReference type="NCBI Taxonomy" id="714518"/>
    <lineage>
        <taxon>Eukaryota</taxon>
        <taxon>Viridiplantae</taxon>
        <taxon>Streptophyta</taxon>
        <taxon>Embryophyta</taxon>
        <taxon>Tracheophyta</taxon>
        <taxon>Spermatophyta</taxon>
        <taxon>Magnoliopsida</taxon>
        <taxon>eudicotyledons</taxon>
        <taxon>Gunneridae</taxon>
        <taxon>Pentapetalae</taxon>
        <taxon>rosids</taxon>
        <taxon>fabids</taxon>
        <taxon>Rosales</taxon>
        <taxon>Rhamnaceae</taxon>
        <taxon>Paliureae</taxon>
        <taxon>Ziziphus</taxon>
    </lineage>
</organism>
<dbReference type="AlphaFoldDB" id="A0A978UD39"/>
<comment type="caution">
    <text evidence="2">The sequence shown here is derived from an EMBL/GenBank/DDBJ whole genome shotgun (WGS) entry which is preliminary data.</text>
</comment>
<name>A0A978UD39_ZIZJJ</name>
<dbReference type="Proteomes" id="UP000813462">
    <property type="component" value="Unassembled WGS sequence"/>
</dbReference>
<accession>A0A978UD39</accession>
<feature type="region of interest" description="Disordered" evidence="1">
    <location>
        <begin position="38"/>
        <end position="97"/>
    </location>
</feature>
<gene>
    <name evidence="2" type="ORF">FEM48_Zijuj12G0116700</name>
</gene>
<evidence type="ECO:0000256" key="1">
    <source>
        <dbReference type="SAM" id="MobiDB-lite"/>
    </source>
</evidence>
<proteinExistence type="predicted"/>